<dbReference type="Pfam" id="PF00615">
    <property type="entry name" value="RGS"/>
    <property type="match status" value="3"/>
</dbReference>
<organism evidence="3 4">
    <name type="scientific">Clavelina lepadiformis</name>
    <name type="common">Light-bulb sea squirt</name>
    <name type="synonym">Ascidia lepadiformis</name>
    <dbReference type="NCBI Taxonomy" id="159417"/>
    <lineage>
        <taxon>Eukaryota</taxon>
        <taxon>Metazoa</taxon>
        <taxon>Chordata</taxon>
        <taxon>Tunicata</taxon>
        <taxon>Ascidiacea</taxon>
        <taxon>Aplousobranchia</taxon>
        <taxon>Clavelinidae</taxon>
        <taxon>Clavelina</taxon>
    </lineage>
</organism>
<dbReference type="InterPro" id="IPR048073">
    <property type="entry name" value="RGS22_RGS_third"/>
</dbReference>
<name>A0ABP0GJE8_CLALP</name>
<keyword evidence="4" id="KW-1185">Reference proteome</keyword>
<evidence type="ECO:0000313" key="3">
    <source>
        <dbReference type="EMBL" id="CAK8690779.1"/>
    </source>
</evidence>
<sequence>MPEKTISTDPPYPEAEDFEEYLAIDDLFVDYFNAFLELPSFPEPLRFNPDTGGFEVLTPAKNQLADKIKAIARAQTPRSAVYKHAIANPPPRLPHYENDEEEDEEVKTSFNVKCLDKEQGIQWIKEHRLRTFLRSDLYMEYRLAKLLSQIETNRAGIKLTIDETYRPWHKQTKVERPPTAVDETIEMIERLKVTMGSMNATQTKEWFSVAKQVESTSVTSISRPVSSVTMPTMLPRRRTSSSRPISVCSSRNEIADNGDDYLGTGPHVKELSLNVPRRTSASSVVFSPMTSTAFPIREEYSACVVPRPVSSHTKVDHVVKIEPELSDSDSDQGVGSESDDIKEEIIEEKEDDEPGRSYLFDVNNLESYASVLVSLVFKKAIESLAPNITRKQLDKVTNLESIVTSSPRGRPLSRLNSKMFSEAILEHEQRVLDEQEILSRQSAKTMRSAKTQILASDVTRTESPTKKSIMFREKTESVFDDETDSVFSDESETSFQTISTRKQDFTDTKGFNRFRSFLQDTLGDKLVSLWLDIDKSRFAIRKEKSQKYLQHLRETYLKVGSTKRLPNEFLRKHQLLNATQWSVKHLQEIQRRVVEPLLLYWTPRFLVRQMARASKSAESDKVTSVETKSRDIRPLSSQSYPSPKTITILPLRPKSCLPRLRNDRIVTVERGRVLPDYHHYVKPDVYQTQHDPSPPLTTPSPIPSYLMPKVTAMVSDGQIQKLLLPKRPVSAGPLTRQTKARFERRKSVAAKLRQRIRACSSAAPKSPTTSVTSDSTVKGSPAMESMLQALYYDTRAGWFFTQFCENSKNMLWSSSIHFWFDVQEYHYLFYRDIFDQFTIERKSQAIYSTYIVGGSPQDIGLSVAIRRQVQMMIQPPFDELFDAAEEYVLKLLIVPWNRMMGMDKESYNKVELIEQERRLNVAAKYMGCLQKKGILKEKKVPLASEQQSLAKYEEDLWTKVPEEFRNITFDELVRNRIELEHFRKFLEENYAKTDLLCWLDMEAFRRLPHQANEKRDEKAKDIKEKYLHKKYFFGPNSPATKQEQNEAVRIAGGWGKTLKERPPTELIAEAQKYVKKRIEKRWLPQFLATSTYQERQRPKSQMSEVADDVVLQKKKRRGEPWRMLDNRWQSSSRDLMEFRRALTNNITVGQFRRYVSVKGDFLENNVLFWLEVQKYKDFCHIHNESSAVESKVTSIINCFINSHIPPSLQIDIPNEMAEKLIEKRKELGPYVFREAQLTVFRVLFPHWTGFCEFRKTNSNLSDEKLTTTLERQRQKKLQRIRKQMKEQEESALREEMKAQTEQESLDFPELGSLKGSDFADSFLSGGRTNNQMSWSYGKYVEGLERQKMLLLMENEVRGRVPQEALRDPDYDVSTVDSEENSDADDGQSSTTVHASESSRRKKRPKEKIIHSTIKSPEATEIASEYTSDANGKGNRNSPRDSKAKNSALLQKPGINNAANVPAVTVD</sequence>
<feature type="compositionally biased region" description="Polar residues" evidence="1">
    <location>
        <begin position="1424"/>
        <end position="1436"/>
    </location>
</feature>
<dbReference type="InterPro" id="IPR042651">
    <property type="entry name" value="Rgs22"/>
</dbReference>
<dbReference type="CDD" id="cd08726">
    <property type="entry name" value="RGS_RGS22_3"/>
    <property type="match status" value="1"/>
</dbReference>
<feature type="domain" description="RGS" evidence="2">
    <location>
        <begin position="1137"/>
        <end position="1243"/>
    </location>
</feature>
<protein>
    <recommendedName>
        <fullName evidence="2">RGS domain-containing protein</fullName>
    </recommendedName>
</protein>
<dbReference type="InterPro" id="IPR048074">
    <property type="entry name" value="RGS22_RGS_fourth"/>
</dbReference>
<dbReference type="Gene3D" id="1.10.167.10">
    <property type="entry name" value="Regulator of G-protein Signalling 4, domain 2"/>
    <property type="match status" value="4"/>
</dbReference>
<feature type="region of interest" description="Disordered" evidence="1">
    <location>
        <begin position="617"/>
        <end position="640"/>
    </location>
</feature>
<feature type="compositionally biased region" description="Low complexity" evidence="1">
    <location>
        <begin position="764"/>
        <end position="778"/>
    </location>
</feature>
<feature type="compositionally biased region" description="Acidic residues" evidence="1">
    <location>
        <begin position="1376"/>
        <end position="1385"/>
    </location>
</feature>
<dbReference type="InterPro" id="IPR036305">
    <property type="entry name" value="RGS_sf"/>
</dbReference>
<feature type="domain" description="RGS" evidence="2">
    <location>
        <begin position="786"/>
        <end position="892"/>
    </location>
</feature>
<feature type="domain" description="RGS" evidence="2">
    <location>
        <begin position="968"/>
        <end position="1094"/>
    </location>
</feature>
<dbReference type="EMBL" id="CAWYQH010000119">
    <property type="protein sequence ID" value="CAK8690779.1"/>
    <property type="molecule type" value="Genomic_DNA"/>
</dbReference>
<feature type="compositionally biased region" description="Basic and acidic residues" evidence="1">
    <location>
        <begin position="617"/>
        <end position="633"/>
    </location>
</feature>
<dbReference type="PANTHER" id="PTHR46583">
    <property type="entry name" value="REGULATOR OF G-PROTEIN SIGNALING 22"/>
    <property type="match status" value="1"/>
</dbReference>
<dbReference type="SUPFAM" id="SSF48097">
    <property type="entry name" value="Regulator of G-protein signaling, RGS"/>
    <property type="match status" value="4"/>
</dbReference>
<feature type="compositionally biased region" description="Basic and acidic residues" evidence="1">
    <location>
        <begin position="1360"/>
        <end position="1369"/>
    </location>
</feature>
<dbReference type="InterPro" id="IPR048075">
    <property type="entry name" value="RGS22_RGS_second"/>
</dbReference>
<feature type="region of interest" description="Disordered" evidence="1">
    <location>
        <begin position="1360"/>
        <end position="1466"/>
    </location>
</feature>
<evidence type="ECO:0000259" key="2">
    <source>
        <dbReference type="PROSITE" id="PS50132"/>
    </source>
</evidence>
<feature type="compositionally biased region" description="Basic and acidic residues" evidence="1">
    <location>
        <begin position="1283"/>
        <end position="1300"/>
    </location>
</feature>
<feature type="region of interest" description="Disordered" evidence="1">
    <location>
        <begin position="1282"/>
        <end position="1312"/>
    </location>
</feature>
<dbReference type="CDD" id="cd08727">
    <property type="entry name" value="RGS_RGS22_2"/>
    <property type="match status" value="1"/>
</dbReference>
<dbReference type="PANTHER" id="PTHR46583:SF1">
    <property type="entry name" value="REGULATOR OF G-PROTEIN SIGNALING 22"/>
    <property type="match status" value="1"/>
</dbReference>
<feature type="region of interest" description="Disordered" evidence="1">
    <location>
        <begin position="759"/>
        <end position="778"/>
    </location>
</feature>
<reference evidence="3 4" key="1">
    <citation type="submission" date="2024-02" db="EMBL/GenBank/DDBJ databases">
        <authorList>
            <person name="Daric V."/>
            <person name="Darras S."/>
        </authorList>
    </citation>
    <scope>NUCLEOTIDE SEQUENCE [LARGE SCALE GENOMIC DNA]</scope>
</reference>
<dbReference type="SMART" id="SM00315">
    <property type="entry name" value="RGS"/>
    <property type="match status" value="2"/>
</dbReference>
<gene>
    <name evidence="3" type="ORF">CVLEPA_LOCUS23351</name>
</gene>
<dbReference type="CDD" id="cd08725">
    <property type="entry name" value="RGS_RGS22_4"/>
    <property type="match status" value="1"/>
</dbReference>
<proteinExistence type="predicted"/>
<dbReference type="PROSITE" id="PS50132">
    <property type="entry name" value="RGS"/>
    <property type="match status" value="3"/>
</dbReference>
<dbReference type="InterPro" id="IPR016137">
    <property type="entry name" value="RGS"/>
</dbReference>
<comment type="caution">
    <text evidence="3">The sequence shown here is derived from an EMBL/GenBank/DDBJ whole genome shotgun (WGS) entry which is preliminary data.</text>
</comment>
<dbReference type="InterPro" id="IPR044926">
    <property type="entry name" value="RGS_subdomain_2"/>
</dbReference>
<dbReference type="Proteomes" id="UP001642483">
    <property type="component" value="Unassembled WGS sequence"/>
</dbReference>
<evidence type="ECO:0000256" key="1">
    <source>
        <dbReference type="SAM" id="MobiDB-lite"/>
    </source>
</evidence>
<accession>A0ABP0GJE8</accession>
<evidence type="ECO:0000313" key="4">
    <source>
        <dbReference type="Proteomes" id="UP001642483"/>
    </source>
</evidence>